<dbReference type="InterPro" id="IPR050769">
    <property type="entry name" value="NAT_camello-type"/>
</dbReference>
<evidence type="ECO:0000313" key="3">
    <source>
        <dbReference type="EMBL" id="MDQ0225690.1"/>
    </source>
</evidence>
<dbReference type="PANTHER" id="PTHR13947">
    <property type="entry name" value="GNAT FAMILY N-ACETYLTRANSFERASE"/>
    <property type="match status" value="1"/>
</dbReference>
<evidence type="ECO:0000256" key="1">
    <source>
        <dbReference type="ARBA" id="ARBA00022679"/>
    </source>
</evidence>
<dbReference type="PANTHER" id="PTHR13947:SF37">
    <property type="entry name" value="LD18367P"/>
    <property type="match status" value="1"/>
</dbReference>
<keyword evidence="1" id="KW-0808">Transferase</keyword>
<gene>
    <name evidence="3" type="ORF">J2S02_002034</name>
</gene>
<evidence type="ECO:0000259" key="2">
    <source>
        <dbReference type="PROSITE" id="PS51186"/>
    </source>
</evidence>
<keyword evidence="4" id="KW-1185">Reference proteome</keyword>
<organism evidence="3 4">
    <name type="scientific">Metabacillus niabensis</name>
    <dbReference type="NCBI Taxonomy" id="324854"/>
    <lineage>
        <taxon>Bacteria</taxon>
        <taxon>Bacillati</taxon>
        <taxon>Bacillota</taxon>
        <taxon>Bacilli</taxon>
        <taxon>Bacillales</taxon>
        <taxon>Bacillaceae</taxon>
        <taxon>Metabacillus</taxon>
    </lineage>
</organism>
<dbReference type="InterPro" id="IPR016181">
    <property type="entry name" value="Acyl_CoA_acyltransferase"/>
</dbReference>
<protein>
    <submittedName>
        <fullName evidence="3">Ribosomal protein S18 acetylase RimI-like enzyme</fullName>
    </submittedName>
</protein>
<dbReference type="CDD" id="cd04301">
    <property type="entry name" value="NAT_SF"/>
    <property type="match status" value="1"/>
</dbReference>
<reference evidence="3 4" key="1">
    <citation type="submission" date="2023-07" db="EMBL/GenBank/DDBJ databases">
        <title>Genomic Encyclopedia of Type Strains, Phase IV (KMG-IV): sequencing the most valuable type-strain genomes for metagenomic binning, comparative biology and taxonomic classification.</title>
        <authorList>
            <person name="Goeker M."/>
        </authorList>
    </citation>
    <scope>NUCLEOTIDE SEQUENCE [LARGE SCALE GENOMIC DNA]</scope>
    <source>
        <strain evidence="3 4">DSM 17723</strain>
    </source>
</reference>
<feature type="domain" description="N-acetyltransferase" evidence="2">
    <location>
        <begin position="1"/>
        <end position="134"/>
    </location>
</feature>
<dbReference type="EMBL" id="JAUSTZ010000003">
    <property type="protein sequence ID" value="MDQ0225690.1"/>
    <property type="molecule type" value="Genomic_DNA"/>
</dbReference>
<dbReference type="Gene3D" id="3.40.630.30">
    <property type="match status" value="1"/>
</dbReference>
<evidence type="ECO:0000313" key="4">
    <source>
        <dbReference type="Proteomes" id="UP001232245"/>
    </source>
</evidence>
<dbReference type="RefSeq" id="WP_174879325.1">
    <property type="nucleotide sequence ID" value="NZ_CADEPK010000012.1"/>
</dbReference>
<dbReference type="Proteomes" id="UP001232245">
    <property type="component" value="Unassembled WGS sequence"/>
</dbReference>
<proteinExistence type="predicted"/>
<accession>A0ABT9Z0Y3</accession>
<dbReference type="InterPro" id="IPR000182">
    <property type="entry name" value="GNAT_dom"/>
</dbReference>
<dbReference type="Pfam" id="PF00583">
    <property type="entry name" value="Acetyltransf_1"/>
    <property type="match status" value="1"/>
</dbReference>
<dbReference type="PROSITE" id="PS51186">
    <property type="entry name" value="GNAT"/>
    <property type="match status" value="1"/>
</dbReference>
<comment type="caution">
    <text evidence="3">The sequence shown here is derived from an EMBL/GenBank/DDBJ whole genome shotgun (WGS) entry which is preliminary data.</text>
</comment>
<sequence length="135" mass="15444">MVEIKVEHIHPQLRELLSFATSKQKVEGIYQTYIQTDGRRLYGFMLEEDVIGCIGIELLGQNRCEIKHLAVMPNHRGKGIGSKMIRYIKDVHALSVIFAVTDIEAVNFYEKCGFKITSLGEKYPGIVRFRCILKV</sequence>
<name>A0ABT9Z0Y3_9BACI</name>
<dbReference type="SUPFAM" id="SSF55729">
    <property type="entry name" value="Acyl-CoA N-acyltransferases (Nat)"/>
    <property type="match status" value="1"/>
</dbReference>